<reference evidence="1 2" key="1">
    <citation type="journal article" date="2019" name="Sci. Rep.">
        <title>Orb-weaving spider Araneus ventricosus genome elucidates the spidroin gene catalogue.</title>
        <authorList>
            <person name="Kono N."/>
            <person name="Nakamura H."/>
            <person name="Ohtoshi R."/>
            <person name="Moran D.A.P."/>
            <person name="Shinohara A."/>
            <person name="Yoshida Y."/>
            <person name="Fujiwara M."/>
            <person name="Mori M."/>
            <person name="Tomita M."/>
            <person name="Arakawa K."/>
        </authorList>
    </citation>
    <scope>NUCLEOTIDE SEQUENCE [LARGE SCALE GENOMIC DNA]</scope>
</reference>
<sequence length="110" mass="12881">MTVNQLLEFCRTRGIIGSSKLRRKKDIINHMKDELFNRYFESDSDMFSVPREIRVYTPLKTEEAYKSRFATYTIQNEYNLVLSEDFLIDISALVQGLITKTSEEVKESEG</sequence>
<protein>
    <recommendedName>
        <fullName evidence="3">Rho termination factor N-terminal domain-containing protein</fullName>
    </recommendedName>
</protein>
<evidence type="ECO:0008006" key="3">
    <source>
        <dbReference type="Google" id="ProtNLM"/>
    </source>
</evidence>
<proteinExistence type="predicted"/>
<organism evidence="1 2">
    <name type="scientific">Araneus ventricosus</name>
    <name type="common">Orbweaver spider</name>
    <name type="synonym">Epeira ventricosa</name>
    <dbReference type="NCBI Taxonomy" id="182803"/>
    <lineage>
        <taxon>Eukaryota</taxon>
        <taxon>Metazoa</taxon>
        <taxon>Ecdysozoa</taxon>
        <taxon>Arthropoda</taxon>
        <taxon>Chelicerata</taxon>
        <taxon>Arachnida</taxon>
        <taxon>Araneae</taxon>
        <taxon>Araneomorphae</taxon>
        <taxon>Entelegynae</taxon>
        <taxon>Araneoidea</taxon>
        <taxon>Araneidae</taxon>
        <taxon>Araneus</taxon>
    </lineage>
</organism>
<comment type="caution">
    <text evidence="1">The sequence shown here is derived from an EMBL/GenBank/DDBJ whole genome shotgun (WGS) entry which is preliminary data.</text>
</comment>
<dbReference type="EMBL" id="BGPR01098596">
    <property type="protein sequence ID" value="GBM49728.1"/>
    <property type="molecule type" value="Genomic_DNA"/>
</dbReference>
<evidence type="ECO:0000313" key="1">
    <source>
        <dbReference type="EMBL" id="GBM49728.1"/>
    </source>
</evidence>
<name>A0A4Y2GAU9_ARAVE</name>
<gene>
    <name evidence="1" type="ORF">AVEN_175948_1</name>
</gene>
<accession>A0A4Y2GAU9</accession>
<keyword evidence="2" id="KW-1185">Reference proteome</keyword>
<dbReference type="AlphaFoldDB" id="A0A4Y2GAU9"/>
<dbReference type="Proteomes" id="UP000499080">
    <property type="component" value="Unassembled WGS sequence"/>
</dbReference>
<evidence type="ECO:0000313" key="2">
    <source>
        <dbReference type="Proteomes" id="UP000499080"/>
    </source>
</evidence>